<evidence type="ECO:0000256" key="1">
    <source>
        <dbReference type="SAM" id="MobiDB-lite"/>
    </source>
</evidence>
<gene>
    <name evidence="2" type="primary">CNGB1</name>
    <name evidence="2" type="ORF">L345_13709</name>
</gene>
<protein>
    <submittedName>
        <fullName evidence="2">Cyclic nucleotide-gated cation channel beta-1</fullName>
    </submittedName>
</protein>
<feature type="compositionally biased region" description="Basic and acidic residues" evidence="1">
    <location>
        <begin position="224"/>
        <end position="259"/>
    </location>
</feature>
<evidence type="ECO:0000313" key="2">
    <source>
        <dbReference type="EMBL" id="ETE60548.1"/>
    </source>
</evidence>
<feature type="region of interest" description="Disordered" evidence="1">
    <location>
        <begin position="202"/>
        <end position="282"/>
    </location>
</feature>
<reference evidence="2 3" key="1">
    <citation type="journal article" date="2013" name="Proc. Natl. Acad. Sci. U.S.A.">
        <title>The king cobra genome reveals dynamic gene evolution and adaptation in the snake venom system.</title>
        <authorList>
            <person name="Vonk F.J."/>
            <person name="Casewell N.R."/>
            <person name="Henkel C.V."/>
            <person name="Heimberg A.M."/>
            <person name="Jansen H.J."/>
            <person name="McCleary R.J."/>
            <person name="Kerkkamp H.M."/>
            <person name="Vos R.A."/>
            <person name="Guerreiro I."/>
            <person name="Calvete J.J."/>
            <person name="Wuster W."/>
            <person name="Woods A.E."/>
            <person name="Logan J.M."/>
            <person name="Harrison R.A."/>
            <person name="Castoe T.A."/>
            <person name="de Koning A.P."/>
            <person name="Pollock D.D."/>
            <person name="Yandell M."/>
            <person name="Calderon D."/>
            <person name="Renjifo C."/>
            <person name="Currier R.B."/>
            <person name="Salgado D."/>
            <person name="Pla D."/>
            <person name="Sanz L."/>
            <person name="Hyder A.S."/>
            <person name="Ribeiro J.M."/>
            <person name="Arntzen J.W."/>
            <person name="van den Thillart G.E."/>
            <person name="Boetzer M."/>
            <person name="Pirovano W."/>
            <person name="Dirks R.P."/>
            <person name="Spaink H.P."/>
            <person name="Duboule D."/>
            <person name="McGlinn E."/>
            <person name="Kini R.M."/>
            <person name="Richardson M.K."/>
        </authorList>
    </citation>
    <scope>NUCLEOTIDE SEQUENCE</scope>
    <source>
        <tissue evidence="2">Blood</tissue>
    </source>
</reference>
<accession>V8NFY8</accession>
<keyword evidence="3" id="KW-1185">Reference proteome</keyword>
<feature type="compositionally biased region" description="Basic residues" evidence="1">
    <location>
        <begin position="260"/>
        <end position="271"/>
    </location>
</feature>
<dbReference type="Proteomes" id="UP000018936">
    <property type="component" value="Unassembled WGS sequence"/>
</dbReference>
<sequence length="282" mass="32063">MEVRSPWTQSVLFQTAATTVQDYKALKKTPSFLQVYFHLQQQQPWQMLHREHLLIQLSKAQECGSVEASGAKLTVSLQSPVSAASQQIPANAGATTQSCTPGPLLQIFFPTQLSLHRSLPYLGTLRKGELPFLAPAPAHLAARKHANKQRYVGHDWTGETFTFTMEGRTENTPYSKGFYPCSDEDRRMILNVLLWFPMEHREREEEGKKVGKGKKKEGGKKKGRERERGREREERGRKSEKKGGGRKREKEGEREEGGRGKRRREGGKKRERITLGLRAAHT</sequence>
<feature type="non-terminal residue" evidence="2">
    <location>
        <position position="1"/>
    </location>
</feature>
<proteinExistence type="predicted"/>
<evidence type="ECO:0000313" key="3">
    <source>
        <dbReference type="Proteomes" id="UP000018936"/>
    </source>
</evidence>
<name>V8NFY8_OPHHA</name>
<comment type="caution">
    <text evidence="2">The sequence shown here is derived from an EMBL/GenBank/DDBJ whole genome shotgun (WGS) entry which is preliminary data.</text>
</comment>
<feature type="compositionally biased region" description="Basic residues" evidence="1">
    <location>
        <begin position="210"/>
        <end position="223"/>
    </location>
</feature>
<organism evidence="2 3">
    <name type="scientific">Ophiophagus hannah</name>
    <name type="common">King cobra</name>
    <name type="synonym">Naja hannah</name>
    <dbReference type="NCBI Taxonomy" id="8665"/>
    <lineage>
        <taxon>Eukaryota</taxon>
        <taxon>Metazoa</taxon>
        <taxon>Chordata</taxon>
        <taxon>Craniata</taxon>
        <taxon>Vertebrata</taxon>
        <taxon>Euteleostomi</taxon>
        <taxon>Lepidosauria</taxon>
        <taxon>Squamata</taxon>
        <taxon>Bifurcata</taxon>
        <taxon>Unidentata</taxon>
        <taxon>Episquamata</taxon>
        <taxon>Toxicofera</taxon>
        <taxon>Serpentes</taxon>
        <taxon>Colubroidea</taxon>
        <taxon>Elapidae</taxon>
        <taxon>Elapinae</taxon>
        <taxon>Ophiophagus</taxon>
    </lineage>
</organism>
<dbReference type="EMBL" id="AZIM01004586">
    <property type="protein sequence ID" value="ETE60548.1"/>
    <property type="molecule type" value="Genomic_DNA"/>
</dbReference>
<dbReference type="AlphaFoldDB" id="V8NFY8"/>